<dbReference type="AlphaFoldDB" id="A0A5N6JBJ2"/>
<keyword evidence="1" id="KW-0677">Repeat</keyword>
<evidence type="ECO:0000256" key="1">
    <source>
        <dbReference type="ARBA" id="ARBA00022737"/>
    </source>
</evidence>
<evidence type="ECO:0000256" key="2">
    <source>
        <dbReference type="ARBA" id="ARBA00023043"/>
    </source>
</evidence>
<evidence type="ECO:0000313" key="6">
    <source>
        <dbReference type="Proteomes" id="UP000326289"/>
    </source>
</evidence>
<feature type="repeat" description="ANK" evidence="3">
    <location>
        <begin position="208"/>
        <end position="237"/>
    </location>
</feature>
<organism evidence="5 6">
    <name type="scientific">Aspergillus minisclerotigenes</name>
    <dbReference type="NCBI Taxonomy" id="656917"/>
    <lineage>
        <taxon>Eukaryota</taxon>
        <taxon>Fungi</taxon>
        <taxon>Dikarya</taxon>
        <taxon>Ascomycota</taxon>
        <taxon>Pezizomycotina</taxon>
        <taxon>Eurotiomycetes</taxon>
        <taxon>Eurotiomycetidae</taxon>
        <taxon>Eurotiales</taxon>
        <taxon>Aspergillaceae</taxon>
        <taxon>Aspergillus</taxon>
        <taxon>Aspergillus subgen. Circumdati</taxon>
    </lineage>
</organism>
<feature type="region of interest" description="Disordered" evidence="4">
    <location>
        <begin position="1"/>
        <end position="22"/>
    </location>
</feature>
<accession>A0A5N6JBJ2</accession>
<evidence type="ECO:0000313" key="5">
    <source>
        <dbReference type="EMBL" id="KAB8276242.1"/>
    </source>
</evidence>
<evidence type="ECO:0000256" key="4">
    <source>
        <dbReference type="SAM" id="MobiDB-lite"/>
    </source>
</evidence>
<dbReference type="Pfam" id="PF00023">
    <property type="entry name" value="Ank"/>
    <property type="match status" value="1"/>
</dbReference>
<feature type="compositionally biased region" description="Pro residues" evidence="4">
    <location>
        <begin position="1"/>
        <end position="13"/>
    </location>
</feature>
<dbReference type="PANTHER" id="PTHR24123:SF33">
    <property type="entry name" value="PROTEIN HOS4"/>
    <property type="match status" value="1"/>
</dbReference>
<keyword evidence="6" id="KW-1185">Reference proteome</keyword>
<dbReference type="Gene3D" id="1.25.40.20">
    <property type="entry name" value="Ankyrin repeat-containing domain"/>
    <property type="match status" value="1"/>
</dbReference>
<dbReference type="PANTHER" id="PTHR24123">
    <property type="entry name" value="ANKYRIN REPEAT-CONTAINING"/>
    <property type="match status" value="1"/>
</dbReference>
<dbReference type="InterPro" id="IPR002110">
    <property type="entry name" value="Ankyrin_rpt"/>
</dbReference>
<keyword evidence="2 3" id="KW-0040">ANK repeat</keyword>
<dbReference type="EMBL" id="ML732778">
    <property type="protein sequence ID" value="KAB8276242.1"/>
    <property type="molecule type" value="Genomic_DNA"/>
</dbReference>
<protein>
    <submittedName>
        <fullName evidence="5">Ankyrin repeat-containing domain protein</fullName>
    </submittedName>
</protein>
<proteinExistence type="predicted"/>
<dbReference type="SMART" id="SM00248">
    <property type="entry name" value="ANK"/>
    <property type="match status" value="3"/>
</dbReference>
<dbReference type="PROSITE" id="PS50297">
    <property type="entry name" value="ANK_REP_REGION"/>
    <property type="match status" value="1"/>
</dbReference>
<reference evidence="5 6" key="1">
    <citation type="submission" date="2019-04" db="EMBL/GenBank/DDBJ databases">
        <title>Fungal friends and foes A comparative genomics study of 23 Aspergillus species from section Flavi.</title>
        <authorList>
            <consortium name="DOE Joint Genome Institute"/>
            <person name="Kjaerbolling I."/>
            <person name="Vesth T.C."/>
            <person name="Frisvad J.C."/>
            <person name="Nybo J.L."/>
            <person name="Theobald S."/>
            <person name="Kildgaard S."/>
            <person name="Petersen T.I."/>
            <person name="Kuo A."/>
            <person name="Sato A."/>
            <person name="Lyhne E.K."/>
            <person name="Kogle M.E."/>
            <person name="Wiebenga A."/>
            <person name="Kun R.S."/>
            <person name="Lubbers R.J."/>
            <person name="Makela M.R."/>
            <person name="Barry K."/>
            <person name="Chovatia M."/>
            <person name="Clum A."/>
            <person name="Daum C."/>
            <person name="Haridas S."/>
            <person name="He G."/>
            <person name="LaButti K."/>
            <person name="Lipzen A."/>
            <person name="Mondo S."/>
            <person name="Pangilinan J."/>
            <person name="Riley R."/>
            <person name="Salamov A."/>
            <person name="Simmons B.A."/>
            <person name="Magnuson J.K."/>
            <person name="Henrissat B."/>
            <person name="Mortensen U.H."/>
            <person name="Larsen T.O."/>
            <person name="De vries R.P."/>
            <person name="Grigoriev I.V."/>
            <person name="Machida M."/>
            <person name="Baker S.E."/>
            <person name="Andersen M.R."/>
        </authorList>
    </citation>
    <scope>NUCLEOTIDE SEQUENCE [LARGE SCALE GENOMIC DNA]</scope>
    <source>
        <strain evidence="5 6">CBS 117635</strain>
    </source>
</reference>
<name>A0A5N6JBJ2_9EURO</name>
<dbReference type="SUPFAM" id="SSF48403">
    <property type="entry name" value="Ankyrin repeat"/>
    <property type="match status" value="1"/>
</dbReference>
<dbReference type="Proteomes" id="UP000326289">
    <property type="component" value="Unassembled WGS sequence"/>
</dbReference>
<dbReference type="InterPro" id="IPR036770">
    <property type="entry name" value="Ankyrin_rpt-contain_sf"/>
</dbReference>
<sequence>MDVLPPPDYPPINPSEHPQIPTRTPHATLEILQALCIRGDVQTFREILDSPLSSSERIDICDFYGTMIQVIKRNDAQFIRELLNRGLPMDPRYALEAIKVQGKDALEAFLEYSYAVTDEEMTAWLLDPGADLTSLSLAVESAPITVIHLMLSRGGNVQRGQLLHHAIERRSDTIEVLGLLIEKGALINSAMYEDYPSWALFHFMGLGTPLHKAAELGKMDVIRYLTSKGASQSIKDANSRTAIECAHMSN</sequence>
<evidence type="ECO:0000256" key="3">
    <source>
        <dbReference type="PROSITE-ProRule" id="PRU00023"/>
    </source>
</evidence>
<dbReference type="InterPro" id="IPR051165">
    <property type="entry name" value="Multifunctional_ANK_Repeat"/>
</dbReference>
<gene>
    <name evidence="5" type="ORF">BDV30DRAFT_224613</name>
</gene>
<dbReference type="PROSITE" id="PS50088">
    <property type="entry name" value="ANK_REPEAT"/>
    <property type="match status" value="1"/>
</dbReference>